<keyword evidence="1" id="KW-0812">Transmembrane</keyword>
<organism evidence="3 4">
    <name type="scientific">Oceaniradius stylonematis</name>
    <dbReference type="NCBI Taxonomy" id="2184161"/>
    <lineage>
        <taxon>Bacteria</taxon>
        <taxon>Pseudomonadati</taxon>
        <taxon>Pseudomonadota</taxon>
        <taxon>Alphaproteobacteria</taxon>
        <taxon>Hyphomicrobiales</taxon>
        <taxon>Ahrensiaceae</taxon>
        <taxon>Oceaniradius</taxon>
    </lineage>
</organism>
<evidence type="ECO:0000313" key="3">
    <source>
        <dbReference type="EMBL" id="RKF06675.1"/>
    </source>
</evidence>
<comment type="caution">
    <text evidence="3">The sequence shown here is derived from an EMBL/GenBank/DDBJ whole genome shotgun (WGS) entry which is preliminary data.</text>
</comment>
<dbReference type="InterPro" id="IPR002477">
    <property type="entry name" value="Peptidoglycan-bd-like"/>
</dbReference>
<keyword evidence="4" id="KW-1185">Reference proteome</keyword>
<dbReference type="InterPro" id="IPR036365">
    <property type="entry name" value="PGBD-like_sf"/>
</dbReference>
<evidence type="ECO:0000259" key="2">
    <source>
        <dbReference type="Pfam" id="PF01471"/>
    </source>
</evidence>
<evidence type="ECO:0000256" key="1">
    <source>
        <dbReference type="SAM" id="Phobius"/>
    </source>
</evidence>
<dbReference type="Proteomes" id="UP000246132">
    <property type="component" value="Unassembled WGS sequence"/>
</dbReference>
<keyword evidence="1" id="KW-0472">Membrane</keyword>
<evidence type="ECO:0000313" key="4">
    <source>
        <dbReference type="Proteomes" id="UP000246132"/>
    </source>
</evidence>
<feature type="domain" description="Peptidoglycan binding-like" evidence="2">
    <location>
        <begin position="148"/>
        <end position="188"/>
    </location>
</feature>
<dbReference type="InterPro" id="IPR036366">
    <property type="entry name" value="PGBDSf"/>
</dbReference>
<keyword evidence="1" id="KW-1133">Transmembrane helix</keyword>
<accession>A0A3A8A9U1</accession>
<dbReference type="SUPFAM" id="SSF47090">
    <property type="entry name" value="PGBD-like"/>
    <property type="match status" value="2"/>
</dbReference>
<proteinExistence type="predicted"/>
<feature type="domain" description="Peptidoglycan binding-like" evidence="2">
    <location>
        <begin position="250"/>
        <end position="305"/>
    </location>
</feature>
<reference evidence="3 4" key="1">
    <citation type="journal article" date="2018" name="Int. J. Syst. Bacteriol.">
        <title>Oceaniradius stylonemae gen. nov., sp. nov., isolated from a red alga, Stylonema cornu-cervi.</title>
        <authorList>
            <person name="Jeong S."/>
        </authorList>
    </citation>
    <scope>NUCLEOTIDE SEQUENCE [LARGE SCALE GENOMIC DNA]</scope>
    <source>
        <strain evidence="3 4">StC1</strain>
    </source>
</reference>
<dbReference type="Gene3D" id="1.10.101.10">
    <property type="entry name" value="PGBD-like superfamily/PGBD"/>
    <property type="match status" value="2"/>
</dbReference>
<protein>
    <recommendedName>
        <fullName evidence="2">Peptidoglycan binding-like domain-containing protein</fullName>
    </recommendedName>
</protein>
<feature type="transmembrane region" description="Helical" evidence="1">
    <location>
        <begin position="40"/>
        <end position="60"/>
    </location>
</feature>
<name>A0A3A8A9U1_9HYPH</name>
<sequence length="312" mass="33519">MTRRSPMRRDYLADMDDRDSVLGELTHGLWRLAVRNRRPVLAGLGVFGVVSYASINALYLQDGAHPSAFFETRDTLTDRRHALRSDERTTDGGSPEPSSVTRIVFNEDPTDTSVPGAVPLARPSERVADSATVEQVVAAPQITSTQQDPTAELQQMLAELGFYDAAVDGIAGPRTQAAIEAYKTSVGLRGIDLSADELLTSLRNNMMVTAAIPRPRPAAPAPQIGTPPVSAPAAQEHNRVQDAALAPVADPDVLRVQAGLKAFGNDDIRVDGVAGEQTRMAVREFQALFRMPVTGEIDTALLDKMVAVGLID</sequence>
<dbReference type="Pfam" id="PF01471">
    <property type="entry name" value="PG_binding_1"/>
    <property type="match status" value="2"/>
</dbReference>
<dbReference type="EMBL" id="QFWV02000006">
    <property type="protein sequence ID" value="RKF06675.1"/>
    <property type="molecule type" value="Genomic_DNA"/>
</dbReference>
<gene>
    <name evidence="3" type="ORF">DEM25_010520</name>
</gene>
<dbReference type="AlphaFoldDB" id="A0A3A8A9U1"/>